<dbReference type="Proteomes" id="UP000669179">
    <property type="component" value="Unassembled WGS sequence"/>
</dbReference>
<feature type="transmembrane region" description="Helical" evidence="5">
    <location>
        <begin position="213"/>
        <end position="234"/>
    </location>
</feature>
<comment type="subcellular location">
    <subcellularLocation>
        <location evidence="5">Cell membrane</location>
        <topology evidence="5">Multi-pass membrane protein</topology>
    </subcellularLocation>
    <subcellularLocation>
        <location evidence="1">Membrane</location>
        <topology evidence="1">Multi-pass membrane protein</topology>
    </subcellularLocation>
</comment>
<keyword evidence="2 5" id="KW-0812">Transmembrane</keyword>
<dbReference type="EMBL" id="JAGEOJ010000014">
    <property type="protein sequence ID" value="MBO2451704.1"/>
    <property type="molecule type" value="Genomic_DNA"/>
</dbReference>
<feature type="transmembrane region" description="Helical" evidence="5">
    <location>
        <begin position="30"/>
        <end position="56"/>
    </location>
</feature>
<protein>
    <recommendedName>
        <fullName evidence="5">Probable membrane transporter protein</fullName>
    </recommendedName>
</protein>
<keyword evidence="4 5" id="KW-0472">Membrane</keyword>
<evidence type="ECO:0000256" key="3">
    <source>
        <dbReference type="ARBA" id="ARBA00022989"/>
    </source>
</evidence>
<organism evidence="6 7">
    <name type="scientific">Actinomadura barringtoniae</name>
    <dbReference type="NCBI Taxonomy" id="1427535"/>
    <lineage>
        <taxon>Bacteria</taxon>
        <taxon>Bacillati</taxon>
        <taxon>Actinomycetota</taxon>
        <taxon>Actinomycetes</taxon>
        <taxon>Streptosporangiales</taxon>
        <taxon>Thermomonosporaceae</taxon>
        <taxon>Actinomadura</taxon>
    </lineage>
</organism>
<sequence length="240" mass="24237">MYTLLVLAIFMGASFQRVTGLGFALTVGPLAVILVGPYQGVLLANLLSIIVAAVVLMANWRAVEMNKALLLVPAGLAGVVPGTIAARGMSPALLQVLMGSFVVLGLGATAFGERIRFAPTVPRTLGLGMASGVMTATAGIGGPALTVFALATSWEQSAFIATTQLAFGSQSAAAVAVKGLPQLTVMRTGVLVLALIMGLALGGRLAARASPDQIRVAMISVAILGALVTTVRGLTVLTGV</sequence>
<comment type="similarity">
    <text evidence="5">Belongs to the 4-toluene sulfonate uptake permease (TSUP) (TC 2.A.102) family.</text>
</comment>
<feature type="transmembrane region" description="Helical" evidence="5">
    <location>
        <begin position="189"/>
        <end position="207"/>
    </location>
</feature>
<evidence type="ECO:0000313" key="7">
    <source>
        <dbReference type="Proteomes" id="UP000669179"/>
    </source>
</evidence>
<evidence type="ECO:0000313" key="6">
    <source>
        <dbReference type="EMBL" id="MBO2451704.1"/>
    </source>
</evidence>
<dbReference type="GO" id="GO:0005886">
    <property type="term" value="C:plasma membrane"/>
    <property type="evidence" value="ECO:0007669"/>
    <property type="project" value="UniProtKB-SubCell"/>
</dbReference>
<evidence type="ECO:0000256" key="5">
    <source>
        <dbReference type="RuleBase" id="RU363041"/>
    </source>
</evidence>
<dbReference type="Pfam" id="PF01925">
    <property type="entry name" value="TauE"/>
    <property type="match status" value="1"/>
</dbReference>
<proteinExistence type="inferred from homology"/>
<keyword evidence="5" id="KW-1003">Cell membrane</keyword>
<name>A0A939T770_9ACTN</name>
<keyword evidence="3 5" id="KW-1133">Transmembrane helix</keyword>
<feature type="transmembrane region" description="Helical" evidence="5">
    <location>
        <begin position="92"/>
        <end position="112"/>
    </location>
</feature>
<evidence type="ECO:0000256" key="2">
    <source>
        <dbReference type="ARBA" id="ARBA00022692"/>
    </source>
</evidence>
<dbReference type="AlphaFoldDB" id="A0A939T770"/>
<evidence type="ECO:0000256" key="4">
    <source>
        <dbReference type="ARBA" id="ARBA00023136"/>
    </source>
</evidence>
<comment type="caution">
    <text evidence="6">The sequence shown here is derived from an EMBL/GenBank/DDBJ whole genome shotgun (WGS) entry which is preliminary data.</text>
</comment>
<feature type="transmembrane region" description="Helical" evidence="5">
    <location>
        <begin position="124"/>
        <end position="151"/>
    </location>
</feature>
<dbReference type="RefSeq" id="WP_208259614.1">
    <property type="nucleotide sequence ID" value="NZ_JAGEOJ010000014.1"/>
</dbReference>
<evidence type="ECO:0000256" key="1">
    <source>
        <dbReference type="ARBA" id="ARBA00004141"/>
    </source>
</evidence>
<feature type="transmembrane region" description="Helical" evidence="5">
    <location>
        <begin position="68"/>
        <end position="86"/>
    </location>
</feature>
<gene>
    <name evidence="6" type="ORF">J4573_31755</name>
</gene>
<reference evidence="6" key="1">
    <citation type="submission" date="2021-03" db="EMBL/GenBank/DDBJ databases">
        <authorList>
            <person name="Kanchanasin P."/>
            <person name="Saeng-In P."/>
            <person name="Phongsopitanun W."/>
            <person name="Yuki M."/>
            <person name="Kudo T."/>
            <person name="Ohkuma M."/>
            <person name="Tanasupawat S."/>
        </authorList>
    </citation>
    <scope>NUCLEOTIDE SEQUENCE</scope>
    <source>
        <strain evidence="6">GKU 128</strain>
    </source>
</reference>
<keyword evidence="7" id="KW-1185">Reference proteome</keyword>
<dbReference type="InterPro" id="IPR002781">
    <property type="entry name" value="TM_pro_TauE-like"/>
</dbReference>
<accession>A0A939T770</accession>